<dbReference type="PANTHER" id="PTHR46112:SF2">
    <property type="entry name" value="XAA-PRO AMINOPEPTIDASE P-RELATED"/>
    <property type="match status" value="1"/>
</dbReference>
<dbReference type="KEGG" id="tsph:KIH39_03160"/>
<accession>A0A8E6B881</accession>
<proteinExistence type="predicted"/>
<feature type="compositionally biased region" description="Polar residues" evidence="1">
    <location>
        <begin position="16"/>
        <end position="25"/>
    </location>
</feature>
<dbReference type="AlphaFoldDB" id="A0A8E6B881"/>
<dbReference type="Gene3D" id="3.90.230.10">
    <property type="entry name" value="Creatinase/methionine aminopeptidase superfamily"/>
    <property type="match status" value="1"/>
</dbReference>
<evidence type="ECO:0000313" key="4">
    <source>
        <dbReference type="Proteomes" id="UP000676194"/>
    </source>
</evidence>
<dbReference type="InterPro" id="IPR000994">
    <property type="entry name" value="Pept_M24"/>
</dbReference>
<reference evidence="3" key="1">
    <citation type="submission" date="2021-05" db="EMBL/GenBank/DDBJ databases">
        <title>Complete genome sequence of the cellulolytic planctomycete Telmatocola sphagniphila SP2T and characterization of the first cellulase from planctomycetes.</title>
        <authorList>
            <person name="Rakitin A.L."/>
            <person name="Beletsky A.V."/>
            <person name="Naumoff D.G."/>
            <person name="Kulichevskaya I.S."/>
            <person name="Mardanov A.V."/>
            <person name="Ravin N.V."/>
            <person name="Dedysh S.N."/>
        </authorList>
    </citation>
    <scope>NUCLEOTIDE SEQUENCE</scope>
    <source>
        <strain evidence="3">SP2T</strain>
    </source>
</reference>
<dbReference type="EMBL" id="CP074694">
    <property type="protein sequence ID" value="QVL32931.1"/>
    <property type="molecule type" value="Genomic_DNA"/>
</dbReference>
<name>A0A8E6B881_9BACT</name>
<evidence type="ECO:0000313" key="3">
    <source>
        <dbReference type="EMBL" id="QVL32931.1"/>
    </source>
</evidence>
<feature type="region of interest" description="Disordered" evidence="1">
    <location>
        <begin position="1"/>
        <end position="32"/>
    </location>
</feature>
<feature type="domain" description="Peptidase M24" evidence="2">
    <location>
        <begin position="176"/>
        <end position="360"/>
    </location>
</feature>
<dbReference type="PANTHER" id="PTHR46112">
    <property type="entry name" value="AMINOPEPTIDASE"/>
    <property type="match status" value="1"/>
</dbReference>
<gene>
    <name evidence="3" type="ORF">KIH39_03160</name>
</gene>
<dbReference type="InterPro" id="IPR036005">
    <property type="entry name" value="Creatinase/aminopeptidase-like"/>
</dbReference>
<evidence type="ECO:0000256" key="1">
    <source>
        <dbReference type="SAM" id="MobiDB-lite"/>
    </source>
</evidence>
<dbReference type="RefSeq" id="WP_213497821.1">
    <property type="nucleotide sequence ID" value="NZ_CP074694.1"/>
</dbReference>
<dbReference type="InterPro" id="IPR050659">
    <property type="entry name" value="Peptidase_M24B"/>
</dbReference>
<dbReference type="CDD" id="cd01066">
    <property type="entry name" value="APP_MetAP"/>
    <property type="match status" value="1"/>
</dbReference>
<keyword evidence="4" id="KW-1185">Reference proteome</keyword>
<protein>
    <submittedName>
        <fullName evidence="3">M24 family metallopeptidase</fullName>
    </submittedName>
</protein>
<sequence>MSQVSNTSSKFERLNGKSSPITPNHANGPLLPTMHIEPTRRSDVDARQVELSKILVHAGCDWCLLFDPANISWITAGMQFYEWYPESEKPVIFVNLMNRSVICSTMDTQPLFDNDLDGLGFGVKEYPWHLGRDRYLEQLTMNRKVACDRPFKACIDISETLGQVRSTLSEFEQTRYRELGHILAHAVEATARNIQPGESEIEIAGQLGHRLVKRGLLPISLSVIADDRLKQHYRSLPTKATVNNRCLIHATASAHGLVATASRTVCFGKPDEELKVVYDQVCRLQSILRSRCKPGELVKTVLRVGQAFLLNTEYEHEWRKHSFGCRIGRSSMEGRLLHAGSDATFLEGQPIAWETTLGSYRIVETIIPQKTGEESITGPLEWPIRRVRLSDMTFSLPDYLVVP</sequence>
<organism evidence="3 4">
    <name type="scientific">Telmatocola sphagniphila</name>
    <dbReference type="NCBI Taxonomy" id="1123043"/>
    <lineage>
        <taxon>Bacteria</taxon>
        <taxon>Pseudomonadati</taxon>
        <taxon>Planctomycetota</taxon>
        <taxon>Planctomycetia</taxon>
        <taxon>Gemmatales</taxon>
        <taxon>Gemmataceae</taxon>
    </lineage>
</organism>
<dbReference type="Proteomes" id="UP000676194">
    <property type="component" value="Chromosome"/>
</dbReference>
<evidence type="ECO:0000259" key="2">
    <source>
        <dbReference type="Pfam" id="PF00557"/>
    </source>
</evidence>
<dbReference type="SUPFAM" id="SSF55920">
    <property type="entry name" value="Creatinase/aminopeptidase"/>
    <property type="match status" value="1"/>
</dbReference>
<dbReference type="Pfam" id="PF00557">
    <property type="entry name" value="Peptidase_M24"/>
    <property type="match status" value="1"/>
</dbReference>